<dbReference type="Gene3D" id="3.40.190.10">
    <property type="entry name" value="Periplasmic binding protein-like II"/>
    <property type="match status" value="2"/>
</dbReference>
<evidence type="ECO:0000256" key="4">
    <source>
        <dbReference type="ARBA" id="ARBA00023163"/>
    </source>
</evidence>
<dbReference type="FunFam" id="1.10.10.10:FF:000001">
    <property type="entry name" value="LysR family transcriptional regulator"/>
    <property type="match status" value="1"/>
</dbReference>
<dbReference type="EMBL" id="WIXI01000051">
    <property type="protein sequence ID" value="MQY49912.1"/>
    <property type="molecule type" value="Genomic_DNA"/>
</dbReference>
<dbReference type="InterPro" id="IPR036388">
    <property type="entry name" value="WH-like_DNA-bd_sf"/>
</dbReference>
<evidence type="ECO:0000313" key="6">
    <source>
        <dbReference type="EMBL" id="MQY49912.1"/>
    </source>
</evidence>
<sequence length="297" mass="32563">MIDIRQMRYFVALAETLHFGRAAERLHISQPPLSRQIAALEAELGVTLLERNSRQAVLTYAGRRFLEDARAVIANFDQACRNARLAEHGDLGEISIGFMMHAAYTVLPGLTRRYINAHPGVHLELREVVPGGLADAVLKGRFDAAIMFNPGFVRGLETEIIHHEELCLVMPVGHPLVGQPLVSAKQLDGEPLIGVPMDVAPVLREAITNYCHGAGFAPSFRLEVELQQTIVSLVAEKLGIALVPQSMERLGLPDVVFRPLENAPVIQHVVAWRLGNLNPALPPFLAEARAGQGKDRV</sequence>
<dbReference type="Proteomes" id="UP000435138">
    <property type="component" value="Unassembled WGS sequence"/>
</dbReference>
<keyword evidence="3" id="KW-0238">DNA-binding</keyword>
<dbReference type="GO" id="GO:0003677">
    <property type="term" value="F:DNA binding"/>
    <property type="evidence" value="ECO:0007669"/>
    <property type="project" value="UniProtKB-KW"/>
</dbReference>
<keyword evidence="7" id="KW-1185">Reference proteome</keyword>
<comment type="similarity">
    <text evidence="1">Belongs to the LysR transcriptional regulatory family.</text>
</comment>
<name>A0A6A8AFN6_9HYPH</name>
<protein>
    <submittedName>
        <fullName evidence="6">LysR family transcriptional regulator</fullName>
    </submittedName>
</protein>
<keyword evidence="2" id="KW-0805">Transcription regulation</keyword>
<dbReference type="SUPFAM" id="SSF46785">
    <property type="entry name" value="Winged helix' DNA-binding domain"/>
    <property type="match status" value="1"/>
</dbReference>
<evidence type="ECO:0000256" key="2">
    <source>
        <dbReference type="ARBA" id="ARBA00023015"/>
    </source>
</evidence>
<dbReference type="GO" id="GO:0003700">
    <property type="term" value="F:DNA-binding transcription factor activity"/>
    <property type="evidence" value="ECO:0007669"/>
    <property type="project" value="InterPro"/>
</dbReference>
<dbReference type="PROSITE" id="PS50931">
    <property type="entry name" value="HTH_LYSR"/>
    <property type="match status" value="1"/>
</dbReference>
<accession>A0A6A8AFN6</accession>
<comment type="caution">
    <text evidence="6">The sequence shown here is derived from an EMBL/GenBank/DDBJ whole genome shotgun (WGS) entry which is preliminary data.</text>
</comment>
<dbReference type="PANTHER" id="PTHR30346:SF28">
    <property type="entry name" value="HTH-TYPE TRANSCRIPTIONAL REGULATOR CYNR"/>
    <property type="match status" value="1"/>
</dbReference>
<dbReference type="InterPro" id="IPR036390">
    <property type="entry name" value="WH_DNA-bd_sf"/>
</dbReference>
<dbReference type="InterPro" id="IPR000847">
    <property type="entry name" value="LysR_HTH_N"/>
</dbReference>
<dbReference type="GO" id="GO:0032993">
    <property type="term" value="C:protein-DNA complex"/>
    <property type="evidence" value="ECO:0007669"/>
    <property type="project" value="TreeGrafter"/>
</dbReference>
<gene>
    <name evidence="6" type="ORF">GAO09_28190</name>
</gene>
<dbReference type="CDD" id="cd08414">
    <property type="entry name" value="PBP2_LTTR_aromatics_like"/>
    <property type="match status" value="1"/>
</dbReference>
<dbReference type="SUPFAM" id="SSF53850">
    <property type="entry name" value="Periplasmic binding protein-like II"/>
    <property type="match status" value="1"/>
</dbReference>
<evidence type="ECO:0000313" key="7">
    <source>
        <dbReference type="Proteomes" id="UP000435138"/>
    </source>
</evidence>
<dbReference type="Gene3D" id="1.10.10.10">
    <property type="entry name" value="Winged helix-like DNA-binding domain superfamily/Winged helix DNA-binding domain"/>
    <property type="match status" value="1"/>
</dbReference>
<dbReference type="Pfam" id="PF03466">
    <property type="entry name" value="LysR_substrate"/>
    <property type="match status" value="1"/>
</dbReference>
<reference evidence="6 7" key="1">
    <citation type="submission" date="2019-11" db="EMBL/GenBank/DDBJ databases">
        <title>Genome analysis of Rhizobacterium cereale a novel genus and species isolated from maize roots in North Spain.</title>
        <authorList>
            <person name="Menendez E."/>
            <person name="Flores-Felix J.D."/>
            <person name="Ramirez-Bahena M.-H."/>
            <person name="Igual J.M."/>
            <person name="Garcia-Fraile P."/>
            <person name="Peix A."/>
            <person name="Velazquez E."/>
        </authorList>
    </citation>
    <scope>NUCLEOTIDE SEQUENCE [LARGE SCALE GENOMIC DNA]</scope>
    <source>
        <strain evidence="6 7">RZME27</strain>
    </source>
</reference>
<keyword evidence="4" id="KW-0804">Transcription</keyword>
<dbReference type="PANTHER" id="PTHR30346">
    <property type="entry name" value="TRANSCRIPTIONAL DUAL REGULATOR HCAR-RELATED"/>
    <property type="match status" value="1"/>
</dbReference>
<proteinExistence type="inferred from homology"/>
<dbReference type="PRINTS" id="PR00039">
    <property type="entry name" value="HTHLYSR"/>
</dbReference>
<organism evidence="6 7">
    <name type="scientific">Endobacterium cereale</name>
    <dbReference type="NCBI Taxonomy" id="2663029"/>
    <lineage>
        <taxon>Bacteria</taxon>
        <taxon>Pseudomonadati</taxon>
        <taxon>Pseudomonadota</taxon>
        <taxon>Alphaproteobacteria</taxon>
        <taxon>Hyphomicrobiales</taxon>
        <taxon>Rhizobiaceae</taxon>
        <taxon>Endobacterium</taxon>
    </lineage>
</organism>
<dbReference type="AlphaFoldDB" id="A0A6A8AFN6"/>
<evidence type="ECO:0000256" key="3">
    <source>
        <dbReference type="ARBA" id="ARBA00023125"/>
    </source>
</evidence>
<dbReference type="Pfam" id="PF00126">
    <property type="entry name" value="HTH_1"/>
    <property type="match status" value="1"/>
</dbReference>
<evidence type="ECO:0000256" key="1">
    <source>
        <dbReference type="ARBA" id="ARBA00009437"/>
    </source>
</evidence>
<dbReference type="RefSeq" id="WP_153360082.1">
    <property type="nucleotide sequence ID" value="NZ_JAYKOO010000001.1"/>
</dbReference>
<dbReference type="InterPro" id="IPR005119">
    <property type="entry name" value="LysR_subst-bd"/>
</dbReference>
<evidence type="ECO:0000259" key="5">
    <source>
        <dbReference type="PROSITE" id="PS50931"/>
    </source>
</evidence>
<feature type="domain" description="HTH lysR-type" evidence="5">
    <location>
        <begin position="2"/>
        <end position="59"/>
    </location>
</feature>